<keyword evidence="1" id="KW-0472">Membrane</keyword>
<accession>A0ABC8SCK7</accession>
<proteinExistence type="predicted"/>
<evidence type="ECO:0000256" key="1">
    <source>
        <dbReference type="SAM" id="Phobius"/>
    </source>
</evidence>
<gene>
    <name evidence="2" type="ORF">ILEXP_LOCUS23290</name>
    <name evidence="3" type="ORF">ILEXP_LOCUS28749</name>
</gene>
<feature type="non-terminal residue" evidence="2">
    <location>
        <position position="58"/>
    </location>
</feature>
<protein>
    <submittedName>
        <fullName evidence="2">Uncharacterized protein</fullName>
    </submittedName>
</protein>
<sequence>MATPKLGPDQQTKKLQVYLTLVLFLAILLLLLFDTIVSQPIIKTLPGFPRDLLFKLET</sequence>
<dbReference type="EMBL" id="CAUOFW020003454">
    <property type="protein sequence ID" value="CAK9160022.1"/>
    <property type="molecule type" value="Genomic_DNA"/>
</dbReference>
<reference evidence="2 4" key="1">
    <citation type="submission" date="2024-02" db="EMBL/GenBank/DDBJ databases">
        <authorList>
            <person name="Vignale AGUSTIN F."/>
            <person name="Sosa J E."/>
            <person name="Modenutti C."/>
        </authorList>
    </citation>
    <scope>NUCLEOTIDE SEQUENCE [LARGE SCALE GENOMIC DNA]</scope>
</reference>
<keyword evidence="1" id="KW-1133">Transmembrane helix</keyword>
<dbReference type="Proteomes" id="UP001642360">
    <property type="component" value="Unassembled WGS sequence"/>
</dbReference>
<organism evidence="2 4">
    <name type="scientific">Ilex paraguariensis</name>
    <name type="common">yerba mate</name>
    <dbReference type="NCBI Taxonomy" id="185542"/>
    <lineage>
        <taxon>Eukaryota</taxon>
        <taxon>Viridiplantae</taxon>
        <taxon>Streptophyta</taxon>
        <taxon>Embryophyta</taxon>
        <taxon>Tracheophyta</taxon>
        <taxon>Spermatophyta</taxon>
        <taxon>Magnoliopsida</taxon>
        <taxon>eudicotyledons</taxon>
        <taxon>Gunneridae</taxon>
        <taxon>Pentapetalae</taxon>
        <taxon>asterids</taxon>
        <taxon>campanulids</taxon>
        <taxon>Aquifoliales</taxon>
        <taxon>Aquifoliaceae</taxon>
        <taxon>Ilex</taxon>
    </lineage>
</organism>
<dbReference type="AlphaFoldDB" id="A0ABC8SCK7"/>
<evidence type="ECO:0000313" key="3">
    <source>
        <dbReference type="EMBL" id="CAK9160022.1"/>
    </source>
</evidence>
<comment type="caution">
    <text evidence="2">The sequence shown here is derived from an EMBL/GenBank/DDBJ whole genome shotgun (WGS) entry which is preliminary data.</text>
</comment>
<feature type="transmembrane region" description="Helical" evidence="1">
    <location>
        <begin position="15"/>
        <end position="33"/>
    </location>
</feature>
<evidence type="ECO:0000313" key="2">
    <source>
        <dbReference type="EMBL" id="CAK9154934.1"/>
    </source>
</evidence>
<name>A0ABC8SCK7_9AQUA</name>
<evidence type="ECO:0000313" key="4">
    <source>
        <dbReference type="Proteomes" id="UP001642360"/>
    </source>
</evidence>
<keyword evidence="1" id="KW-0812">Transmembrane</keyword>
<dbReference type="EMBL" id="CAUOFW020002602">
    <property type="protein sequence ID" value="CAK9154934.1"/>
    <property type="molecule type" value="Genomic_DNA"/>
</dbReference>
<keyword evidence="4" id="KW-1185">Reference proteome</keyword>